<proteinExistence type="predicted"/>
<evidence type="ECO:0000313" key="2">
    <source>
        <dbReference type="Proteomes" id="UP000078540"/>
    </source>
</evidence>
<organism evidence="1 2">
    <name type="scientific">Atta colombica</name>
    <dbReference type="NCBI Taxonomy" id="520822"/>
    <lineage>
        <taxon>Eukaryota</taxon>
        <taxon>Metazoa</taxon>
        <taxon>Ecdysozoa</taxon>
        <taxon>Arthropoda</taxon>
        <taxon>Hexapoda</taxon>
        <taxon>Insecta</taxon>
        <taxon>Pterygota</taxon>
        <taxon>Neoptera</taxon>
        <taxon>Endopterygota</taxon>
        <taxon>Hymenoptera</taxon>
        <taxon>Apocrita</taxon>
        <taxon>Aculeata</taxon>
        <taxon>Formicoidea</taxon>
        <taxon>Formicidae</taxon>
        <taxon>Myrmicinae</taxon>
        <taxon>Atta</taxon>
    </lineage>
</organism>
<accession>A0A151I5C7</accession>
<sequence>MSCTGLESSTFDKSFSLIDHPGTTLHRSFTIMEREKRTFIFDPSTVSAELSEKQDIHFIVMRIHPSPSINEKCFKR</sequence>
<name>A0A151I5C7_9HYME</name>
<evidence type="ECO:0000313" key="1">
    <source>
        <dbReference type="EMBL" id="KYM87222.1"/>
    </source>
</evidence>
<protein>
    <submittedName>
        <fullName evidence="1">Uncharacterized protein</fullName>
    </submittedName>
</protein>
<dbReference type="AlphaFoldDB" id="A0A151I5C7"/>
<dbReference type="EMBL" id="KQ976434">
    <property type="protein sequence ID" value="KYM87222.1"/>
    <property type="molecule type" value="Genomic_DNA"/>
</dbReference>
<keyword evidence="2" id="KW-1185">Reference proteome</keyword>
<gene>
    <name evidence="1" type="ORF">ALC53_03634</name>
</gene>
<reference evidence="1 2" key="1">
    <citation type="submission" date="2015-09" db="EMBL/GenBank/DDBJ databases">
        <title>Atta colombica WGS genome.</title>
        <authorList>
            <person name="Nygaard S."/>
            <person name="Hu H."/>
            <person name="Boomsma J."/>
            <person name="Zhang G."/>
        </authorList>
    </citation>
    <scope>NUCLEOTIDE SEQUENCE [LARGE SCALE GENOMIC DNA]</scope>
    <source>
        <strain evidence="1">Treedump-2</strain>
        <tissue evidence="1">Whole body</tissue>
    </source>
</reference>
<dbReference type="Proteomes" id="UP000078540">
    <property type="component" value="Unassembled WGS sequence"/>
</dbReference>